<keyword evidence="4" id="KW-1185">Reference proteome</keyword>
<dbReference type="InterPro" id="IPR036761">
    <property type="entry name" value="TTHA0802/YceI-like_sf"/>
</dbReference>
<dbReference type="RefSeq" id="WP_223468516.1">
    <property type="nucleotide sequence ID" value="NZ_JAFBIL020000004.1"/>
</dbReference>
<proteinExistence type="predicted"/>
<gene>
    <name evidence="3" type="ORF">I4X03_012290</name>
</gene>
<evidence type="ECO:0000313" key="4">
    <source>
        <dbReference type="Proteomes" id="UP000809349"/>
    </source>
</evidence>
<keyword evidence="1" id="KW-0732">Signal</keyword>
<evidence type="ECO:0000259" key="2">
    <source>
        <dbReference type="SMART" id="SM00867"/>
    </source>
</evidence>
<dbReference type="SUPFAM" id="SSF101874">
    <property type="entry name" value="YceI-like"/>
    <property type="match status" value="1"/>
</dbReference>
<dbReference type="PANTHER" id="PTHR34406">
    <property type="entry name" value="PROTEIN YCEI"/>
    <property type="match status" value="1"/>
</dbReference>
<feature type="signal peptide" evidence="1">
    <location>
        <begin position="1"/>
        <end position="21"/>
    </location>
</feature>
<feature type="chain" id="PRO_5046151268" evidence="1">
    <location>
        <begin position="22"/>
        <end position="184"/>
    </location>
</feature>
<evidence type="ECO:0000256" key="1">
    <source>
        <dbReference type="SAM" id="SignalP"/>
    </source>
</evidence>
<accession>A0ABS7SPC2</accession>
<dbReference type="Gene3D" id="2.40.128.110">
    <property type="entry name" value="Lipid/polyisoprenoid-binding, YceI-like"/>
    <property type="match status" value="1"/>
</dbReference>
<evidence type="ECO:0000313" key="3">
    <source>
        <dbReference type="EMBL" id="MBZ2208041.1"/>
    </source>
</evidence>
<organism evidence="3 4">
    <name type="scientific">Massilia soli</name>
    <dbReference type="NCBI Taxonomy" id="2792854"/>
    <lineage>
        <taxon>Bacteria</taxon>
        <taxon>Pseudomonadati</taxon>
        <taxon>Pseudomonadota</taxon>
        <taxon>Betaproteobacteria</taxon>
        <taxon>Burkholderiales</taxon>
        <taxon>Oxalobacteraceae</taxon>
        <taxon>Telluria group</taxon>
        <taxon>Massilia</taxon>
    </lineage>
</organism>
<feature type="domain" description="Lipid/polyisoprenoid-binding YceI-like" evidence="2">
    <location>
        <begin position="23"/>
        <end position="183"/>
    </location>
</feature>
<dbReference type="Pfam" id="PF04264">
    <property type="entry name" value="YceI"/>
    <property type="match status" value="1"/>
</dbReference>
<dbReference type="SMART" id="SM00867">
    <property type="entry name" value="YceI"/>
    <property type="match status" value="1"/>
</dbReference>
<protein>
    <submittedName>
        <fullName evidence="3">YceI family protein</fullName>
    </submittedName>
</protein>
<dbReference type="EMBL" id="JAFBIL020000004">
    <property type="protein sequence ID" value="MBZ2208041.1"/>
    <property type="molecule type" value="Genomic_DNA"/>
</dbReference>
<comment type="caution">
    <text evidence="3">The sequence shown here is derived from an EMBL/GenBank/DDBJ whole genome shotgun (WGS) entry which is preliminary data.</text>
</comment>
<dbReference type="Proteomes" id="UP000809349">
    <property type="component" value="Unassembled WGS sequence"/>
</dbReference>
<dbReference type="InterPro" id="IPR007372">
    <property type="entry name" value="Lipid/polyisoprenoid-bd_YceI"/>
</dbReference>
<name>A0ABS7SPC2_9BURK</name>
<dbReference type="PANTHER" id="PTHR34406:SF1">
    <property type="entry name" value="PROTEIN YCEI"/>
    <property type="match status" value="1"/>
</dbReference>
<reference evidence="3 4" key="1">
    <citation type="submission" date="2021-08" db="EMBL/GenBank/DDBJ databases">
        <title>Massilia sp. R798.</title>
        <authorList>
            <person name="Baek J.H."/>
            <person name="Jung H.S."/>
            <person name="Kim K.R."/>
            <person name="Jeon C.O."/>
        </authorList>
    </citation>
    <scope>NUCLEOTIDE SEQUENCE [LARGE SCALE GENOMIC DNA]</scope>
    <source>
        <strain evidence="3 4">R798</strain>
    </source>
</reference>
<sequence length="184" mass="19415">MILTRGPLLAALLAVTLAASAAPLKTDTAKSAITANFKQMNVPVAATFRTFSAKLDYDPARPAAASAAIEIDTASLDLGDPDMNKEVAKKDWFNSAQFPKATFVSSEIKAAGAGKLNVTGKLTIKGKSATVTFPATVRAEGGKQLFEGALPIRRLAYNIGDGEWKDTSMVADEVVIRFRVLAGQ</sequence>